<feature type="region of interest" description="Disordered" evidence="1">
    <location>
        <begin position="203"/>
        <end position="235"/>
    </location>
</feature>
<protein>
    <submittedName>
        <fullName evidence="2">Uncharacterized protein</fullName>
    </submittedName>
</protein>
<sequence>MSQPAPQFPRATPAPTPVQGPASRAGLMDTSAHARLDDQADLLTQLAESVTKIHQLVLGLCQDLAPLPVIPAPAPGLPPPASPPAPAEAKLGLLVNGVCVGVPKASTSGTVSRGFLCLLPNVCSFAQAWTVYTALRCTSTNDPHLSTSLGAFLVHVINLDVTFFWPAVAKYVVAVCWCRFDFASAGDWAEKDLNAWQEELGGAPQWPITTNSSGKPKAMATQASSSLSGPKCQRH</sequence>
<feature type="region of interest" description="Disordered" evidence="1">
    <location>
        <begin position="1"/>
        <end position="25"/>
    </location>
</feature>
<gene>
    <name evidence="2" type="ORF">UE_1353</name>
</gene>
<dbReference type="EMBL" id="MK125512">
    <property type="protein sequence ID" value="QBH67419.1"/>
    <property type="molecule type" value="Genomic_DNA"/>
</dbReference>
<reference evidence="2" key="2">
    <citation type="journal article" date="2019" name="Fungal Genet. Biol.">
        <title>The smut fungus Ustilago esculenta has a bipolar mating system with three idiomorphs larger than 500?kb.</title>
        <authorList>
            <person name="Liang S.W."/>
            <person name="Huang Y.H."/>
            <person name="Chiu J.Y."/>
            <person name="Tseng H.W."/>
            <person name="Haung J.H."/>
            <person name="Shen W.C."/>
        </authorList>
    </citation>
    <scope>NUCLEOTIDE SEQUENCE</scope>
    <source>
        <strain evidence="2">12JK1RB1-A1</strain>
    </source>
</reference>
<accession>A0A481SH31</accession>
<dbReference type="AlphaFoldDB" id="A0A481SH31"/>
<evidence type="ECO:0000313" key="2">
    <source>
        <dbReference type="EMBL" id="QBH67419.1"/>
    </source>
</evidence>
<name>A0A481SH31_9BASI</name>
<proteinExistence type="predicted"/>
<organism evidence="2">
    <name type="scientific">Ustilago esculenta</name>
    <dbReference type="NCBI Taxonomy" id="185366"/>
    <lineage>
        <taxon>Eukaryota</taxon>
        <taxon>Fungi</taxon>
        <taxon>Dikarya</taxon>
        <taxon>Basidiomycota</taxon>
        <taxon>Ustilaginomycotina</taxon>
        <taxon>Ustilaginomycetes</taxon>
        <taxon>Ustilaginales</taxon>
        <taxon>Ustilaginaceae</taxon>
        <taxon>Ustilago</taxon>
    </lineage>
</organism>
<reference evidence="2" key="1">
    <citation type="submission" date="2018-11" db="EMBL/GenBank/DDBJ databases">
        <authorList>
            <person name="Shen W.-C."/>
            <person name="Liang S.-W."/>
            <person name="Huang Y.-H."/>
            <person name="Chiu J.-Y."/>
        </authorList>
    </citation>
    <scope>NUCLEOTIDE SEQUENCE</scope>
    <source>
        <strain evidence="2">12JK1RB1-A1</strain>
    </source>
</reference>
<evidence type="ECO:0000256" key="1">
    <source>
        <dbReference type="SAM" id="MobiDB-lite"/>
    </source>
</evidence>